<evidence type="ECO:0000313" key="8">
    <source>
        <dbReference type="EMBL" id="ORY35629.1"/>
    </source>
</evidence>
<dbReference type="GO" id="GO:0007032">
    <property type="term" value="P:endosome organization"/>
    <property type="evidence" value="ECO:0007669"/>
    <property type="project" value="TreeGrafter"/>
</dbReference>
<dbReference type="GO" id="GO:0008270">
    <property type="term" value="F:zinc ion binding"/>
    <property type="evidence" value="ECO:0007669"/>
    <property type="project" value="UniProtKB-KW"/>
</dbReference>
<dbReference type="EMBL" id="MCFC01000001">
    <property type="protein sequence ID" value="ORY35629.1"/>
    <property type="molecule type" value="Genomic_DNA"/>
</dbReference>
<feature type="compositionally biased region" description="Basic residues" evidence="6">
    <location>
        <begin position="258"/>
        <end position="267"/>
    </location>
</feature>
<feature type="compositionally biased region" description="Acidic residues" evidence="6">
    <location>
        <begin position="951"/>
        <end position="967"/>
    </location>
</feature>
<keyword evidence="1" id="KW-0479">Metal-binding</keyword>
<sequence>MFVVKATLRDETRRVSFDGSLFPPYGEVQTKLRLAFNLPSTTHTFWSHVLLFPDDSQEARIMFKQHVCDAQEYEAAQLPFLHNHLPAPALVFTVLLTSDARLGAIHSFHHASTLVNAAGDLAIDIAAIRDDLAVNDALVSSLEERVEKAKRVEDEAAVAFWECRLADKRNAVRSLQERLSRSEAEFNRINAELDQQNANTGETLRTYAESEEREELVRMQQTHEELMAWTTGNELDSNQTPFPPLESVLHPPPHLRLGHGPHRRHGRPAPPPWGTGMHPPPGPWGPHQPGMNGWRNGRPHDHLRSLVDRAHEVVNTAAAASHSSTQEIKTMLDGFLNNLSNQLASTFDGAPEVSRTNEPEPPIPGAFVPAQPEVQPQAPEEPNSTPASAPEKIKPCSGLGKGGYRHKHISCDGCLTGIRGMRYKCEQCPDYDLCGSCLPLLHSSDLHPAQHTFKAMLHRGLEERVILPESEKDNRVQHPATCDLCSQSIIGVRWKCLNCPDWDCCSSCAATLKDTHPEHSFVKLHKASDFVDNQPYGATTEHPRVICDGCDNKIRGARYKCMHPECPDYDLCEKCESLPIAVHPENHPMLKTKVPLRIDLQHSAFEHAGEFVERRYLARRSGPSNDHRGSLFIGRGDGSRGSDYRARWCGTHRPHAASPKPEPAPEATSAAEPTFPGAYKVEKILDDEVPADLQTPIAPQVKNEVSEDSTEDAPYTEERSLPIPIPSRGSPLDTAPVRSPVTPLDIFSWARHVTIPTGCLLPAGAEFTKTWKVKHFASGQEYDFGSVRLVLMSEGVLGDACKTQIEFRKDQVKEGDEVEVTIEGLKVPPMQGQEIVEWWRFEDEKGVPYGQPLRLRFSVLADKSNESSLNSSTVIMPASTPTPPTIGGSLASQMEALHVAPQTPSASSLEDDVESINSDLSGSFVDVEGFTTTETQTTDAEAEQRERDEFVVLEDEEDSGDETTDEL</sequence>
<dbReference type="PANTHER" id="PTHR15090">
    <property type="entry name" value="SEQUESTOSOME 1-RELATED"/>
    <property type="match status" value="1"/>
</dbReference>
<dbReference type="InterPro" id="IPR000433">
    <property type="entry name" value="Znf_ZZ"/>
</dbReference>
<dbReference type="GO" id="GO:0044753">
    <property type="term" value="C:amphisome"/>
    <property type="evidence" value="ECO:0007669"/>
    <property type="project" value="TreeGrafter"/>
</dbReference>
<feature type="region of interest" description="Disordered" evidence="6">
    <location>
        <begin position="258"/>
        <end position="301"/>
    </location>
</feature>
<protein>
    <recommendedName>
        <fullName evidence="7">ZZ-type domain-containing protein</fullName>
    </recommendedName>
</protein>
<feature type="domain" description="ZZ-type" evidence="7">
    <location>
        <begin position="542"/>
        <end position="597"/>
    </location>
</feature>
<dbReference type="SUPFAM" id="SSF57850">
    <property type="entry name" value="RING/U-box"/>
    <property type="match status" value="3"/>
</dbReference>
<dbReference type="GO" id="GO:0035973">
    <property type="term" value="P:aggrephagy"/>
    <property type="evidence" value="ECO:0007669"/>
    <property type="project" value="TreeGrafter"/>
</dbReference>
<feature type="domain" description="ZZ-type" evidence="7">
    <location>
        <begin position="406"/>
        <end position="461"/>
    </location>
</feature>
<dbReference type="PROSITE" id="PS50135">
    <property type="entry name" value="ZF_ZZ_2"/>
    <property type="match status" value="3"/>
</dbReference>
<evidence type="ECO:0000256" key="5">
    <source>
        <dbReference type="SAM" id="Coils"/>
    </source>
</evidence>
<feature type="coiled-coil region" evidence="5">
    <location>
        <begin position="158"/>
        <end position="199"/>
    </location>
</feature>
<dbReference type="InterPro" id="IPR052260">
    <property type="entry name" value="Autophagy_Rcpt_SigReg"/>
</dbReference>
<reference evidence="8 9" key="1">
    <citation type="submission" date="2016-07" db="EMBL/GenBank/DDBJ databases">
        <title>Pervasive Adenine N6-methylation of Active Genes in Fungi.</title>
        <authorList>
            <consortium name="DOE Joint Genome Institute"/>
            <person name="Mondo S.J."/>
            <person name="Dannebaum R.O."/>
            <person name="Kuo R.C."/>
            <person name="Labutti K."/>
            <person name="Haridas S."/>
            <person name="Kuo A."/>
            <person name="Salamov A."/>
            <person name="Ahrendt S.R."/>
            <person name="Lipzen A."/>
            <person name="Sullivan W."/>
            <person name="Andreopoulos W.B."/>
            <person name="Clum A."/>
            <person name="Lindquist E."/>
            <person name="Daum C."/>
            <person name="Ramamoorthy G.K."/>
            <person name="Gryganskyi A."/>
            <person name="Culley D."/>
            <person name="Magnuson J.K."/>
            <person name="James T.Y."/>
            <person name="O'Malley M.A."/>
            <person name="Stajich J.E."/>
            <person name="Spatafora J.W."/>
            <person name="Visel A."/>
            <person name="Grigoriev I.V."/>
        </authorList>
    </citation>
    <scope>NUCLEOTIDE SEQUENCE [LARGE SCALE GENOMIC DNA]</scope>
    <source>
        <strain evidence="8 9">68-887.2</strain>
    </source>
</reference>
<evidence type="ECO:0000256" key="3">
    <source>
        <dbReference type="ARBA" id="ARBA00022833"/>
    </source>
</evidence>
<dbReference type="InterPro" id="IPR032350">
    <property type="entry name" value="Nbr1_FW"/>
</dbReference>
<name>A0A1Y2BLI3_9TREE</name>
<dbReference type="InterPro" id="IPR013783">
    <property type="entry name" value="Ig-like_fold"/>
</dbReference>
<feature type="compositionally biased region" description="Pro residues" evidence="6">
    <location>
        <begin position="268"/>
        <end position="286"/>
    </location>
</feature>
<dbReference type="GO" id="GO:0000423">
    <property type="term" value="P:mitophagy"/>
    <property type="evidence" value="ECO:0007669"/>
    <property type="project" value="TreeGrafter"/>
</dbReference>
<evidence type="ECO:0000256" key="2">
    <source>
        <dbReference type="ARBA" id="ARBA00022771"/>
    </source>
</evidence>
<accession>A0A1Y2BLI3</accession>
<proteinExistence type="predicted"/>
<dbReference type="STRING" id="71784.A0A1Y2BLI3"/>
<dbReference type="Pfam" id="PF16158">
    <property type="entry name" value="N_BRCA1_IG"/>
    <property type="match status" value="1"/>
</dbReference>
<evidence type="ECO:0000256" key="4">
    <source>
        <dbReference type="PROSITE-ProRule" id="PRU00228"/>
    </source>
</evidence>
<dbReference type="GO" id="GO:0070530">
    <property type="term" value="F:K63-linked polyubiquitin modification-dependent protein binding"/>
    <property type="evidence" value="ECO:0007669"/>
    <property type="project" value="TreeGrafter"/>
</dbReference>
<dbReference type="GO" id="GO:0016235">
    <property type="term" value="C:aggresome"/>
    <property type="evidence" value="ECO:0007669"/>
    <property type="project" value="TreeGrafter"/>
</dbReference>
<feature type="region of interest" description="Disordered" evidence="6">
    <location>
        <begin position="695"/>
        <end position="736"/>
    </location>
</feature>
<evidence type="ECO:0000259" key="7">
    <source>
        <dbReference type="PROSITE" id="PS50135"/>
    </source>
</evidence>
<keyword evidence="5" id="KW-0175">Coiled coil</keyword>
<dbReference type="InParanoid" id="A0A1Y2BLI3"/>
<evidence type="ECO:0000256" key="1">
    <source>
        <dbReference type="ARBA" id="ARBA00022723"/>
    </source>
</evidence>
<dbReference type="Gene3D" id="3.30.60.90">
    <property type="match status" value="3"/>
</dbReference>
<feature type="region of interest" description="Disordered" evidence="6">
    <location>
        <begin position="924"/>
        <end position="967"/>
    </location>
</feature>
<dbReference type="OrthoDB" id="661148at2759"/>
<evidence type="ECO:0000313" key="9">
    <source>
        <dbReference type="Proteomes" id="UP000193986"/>
    </source>
</evidence>
<evidence type="ECO:0000256" key="6">
    <source>
        <dbReference type="SAM" id="MobiDB-lite"/>
    </source>
</evidence>
<dbReference type="InterPro" id="IPR043145">
    <property type="entry name" value="Znf_ZZ_sf"/>
</dbReference>
<dbReference type="Proteomes" id="UP000193986">
    <property type="component" value="Unassembled WGS sequence"/>
</dbReference>
<dbReference type="AlphaFoldDB" id="A0A1Y2BLI3"/>
<dbReference type="PANTHER" id="PTHR15090:SF0">
    <property type="entry name" value="SEQUESTOSOME-1"/>
    <property type="match status" value="1"/>
</dbReference>
<feature type="domain" description="ZZ-type" evidence="7">
    <location>
        <begin position="477"/>
        <end position="529"/>
    </location>
</feature>
<comment type="caution">
    <text evidence="8">The sequence shown here is derived from an EMBL/GenBank/DDBJ whole genome shotgun (WGS) entry which is preliminary data.</text>
</comment>
<dbReference type="GO" id="GO:0005080">
    <property type="term" value="F:protein kinase C binding"/>
    <property type="evidence" value="ECO:0007669"/>
    <property type="project" value="TreeGrafter"/>
</dbReference>
<keyword evidence="2 4" id="KW-0863">Zinc-finger</keyword>
<feature type="compositionally biased region" description="Low complexity" evidence="6">
    <location>
        <begin position="368"/>
        <end position="382"/>
    </location>
</feature>
<feature type="compositionally biased region" description="Acidic residues" evidence="6">
    <location>
        <begin position="706"/>
        <end position="715"/>
    </location>
</feature>
<dbReference type="PROSITE" id="PS01357">
    <property type="entry name" value="ZF_ZZ_1"/>
    <property type="match status" value="2"/>
</dbReference>
<keyword evidence="9" id="KW-1185">Reference proteome</keyword>
<feature type="compositionally biased region" description="Basic and acidic residues" evidence="6">
    <location>
        <begin position="637"/>
        <end position="646"/>
    </location>
</feature>
<feature type="region of interest" description="Disordered" evidence="6">
    <location>
        <begin position="620"/>
        <end position="672"/>
    </location>
</feature>
<dbReference type="CDD" id="cd02340">
    <property type="entry name" value="ZZ_NBR1_like"/>
    <property type="match status" value="3"/>
</dbReference>
<dbReference type="Gene3D" id="2.60.40.10">
    <property type="entry name" value="Immunoglobulins"/>
    <property type="match status" value="1"/>
</dbReference>
<dbReference type="SMART" id="SM00291">
    <property type="entry name" value="ZnF_ZZ"/>
    <property type="match status" value="3"/>
</dbReference>
<feature type="region of interest" description="Disordered" evidence="6">
    <location>
        <begin position="349"/>
        <end position="391"/>
    </location>
</feature>
<keyword evidence="3" id="KW-0862">Zinc</keyword>
<organism evidence="8 9">
    <name type="scientific">Naematelia encephala</name>
    <dbReference type="NCBI Taxonomy" id="71784"/>
    <lineage>
        <taxon>Eukaryota</taxon>
        <taxon>Fungi</taxon>
        <taxon>Dikarya</taxon>
        <taxon>Basidiomycota</taxon>
        <taxon>Agaricomycotina</taxon>
        <taxon>Tremellomycetes</taxon>
        <taxon>Tremellales</taxon>
        <taxon>Naemateliaceae</taxon>
        <taxon>Naematelia</taxon>
    </lineage>
</organism>
<dbReference type="Pfam" id="PF00569">
    <property type="entry name" value="ZZ"/>
    <property type="match status" value="3"/>
</dbReference>
<gene>
    <name evidence="8" type="ORF">BCR39DRAFT_511211</name>
</gene>